<organism evidence="2">
    <name type="scientific">Thermoanaerobaculum aquaticum</name>
    <dbReference type="NCBI Taxonomy" id="1312852"/>
    <lineage>
        <taxon>Bacteria</taxon>
        <taxon>Pseudomonadati</taxon>
        <taxon>Acidobacteriota</taxon>
        <taxon>Thermoanaerobaculia</taxon>
        <taxon>Thermoanaerobaculales</taxon>
        <taxon>Thermoanaerobaculaceae</taxon>
        <taxon>Thermoanaerobaculum</taxon>
    </lineage>
</organism>
<dbReference type="Pfam" id="PF08308">
    <property type="entry name" value="PEGA"/>
    <property type="match status" value="1"/>
</dbReference>
<proteinExistence type="predicted"/>
<reference evidence="2" key="1">
    <citation type="journal article" date="2020" name="mSystems">
        <title>Genome- and Community-Level Interaction Insights into Carbon Utilization and Element Cycling Functions of Hydrothermarchaeota in Hydrothermal Sediment.</title>
        <authorList>
            <person name="Zhou Z."/>
            <person name="Liu Y."/>
            <person name="Xu W."/>
            <person name="Pan J."/>
            <person name="Luo Z.H."/>
            <person name="Li M."/>
        </authorList>
    </citation>
    <scope>NUCLEOTIDE SEQUENCE [LARGE SCALE GENOMIC DNA]</scope>
    <source>
        <strain evidence="2">SpSt-299</strain>
    </source>
</reference>
<dbReference type="AlphaFoldDB" id="A0A7C2SR10"/>
<sequence>MATPTPVVEVPVEIVAVPPAFVVVDGRELGKIARETIHLAPGRYEVTFSIPGYRRESRTVVVDEATREIRLTMPPYGLLSVVPEFGTPLAGSQVFFGNRLLGSLPVVNAKVPEGTDLLRVTWPDGSVFEVSCQVEAERVTTVLVAKPY</sequence>
<gene>
    <name evidence="2" type="ORF">ENQ31_03320</name>
</gene>
<evidence type="ECO:0000313" key="2">
    <source>
        <dbReference type="EMBL" id="HET47178.1"/>
    </source>
</evidence>
<dbReference type="InterPro" id="IPR013229">
    <property type="entry name" value="PEGA"/>
</dbReference>
<feature type="domain" description="PEGA" evidence="1">
    <location>
        <begin position="20"/>
        <end position="72"/>
    </location>
</feature>
<dbReference type="EMBL" id="DSMR01000237">
    <property type="protein sequence ID" value="HET47178.1"/>
    <property type="molecule type" value="Genomic_DNA"/>
</dbReference>
<name>A0A7C2SR10_9BACT</name>
<evidence type="ECO:0000259" key="1">
    <source>
        <dbReference type="Pfam" id="PF08308"/>
    </source>
</evidence>
<comment type="caution">
    <text evidence="2">The sequence shown here is derived from an EMBL/GenBank/DDBJ whole genome shotgun (WGS) entry which is preliminary data.</text>
</comment>
<protein>
    <submittedName>
        <fullName evidence="2">PEGA domain-containing protein</fullName>
    </submittedName>
</protein>
<accession>A0A7C2SR10</accession>